<dbReference type="InterPro" id="IPR020846">
    <property type="entry name" value="MFS_dom"/>
</dbReference>
<evidence type="ECO:0000256" key="8">
    <source>
        <dbReference type="ARBA" id="ARBA00022989"/>
    </source>
</evidence>
<feature type="transmembrane region" description="Helical" evidence="10">
    <location>
        <begin position="75"/>
        <end position="95"/>
    </location>
</feature>
<evidence type="ECO:0000259" key="11">
    <source>
        <dbReference type="PROSITE" id="PS50850"/>
    </source>
</evidence>
<dbReference type="GO" id="GO:0005886">
    <property type="term" value="C:plasma membrane"/>
    <property type="evidence" value="ECO:0007669"/>
    <property type="project" value="UniProtKB-SubCell"/>
</dbReference>
<feature type="domain" description="Major facilitator superfamily (MFS) profile" evidence="11">
    <location>
        <begin position="10"/>
        <end position="396"/>
    </location>
</feature>
<dbReference type="InterPro" id="IPR005829">
    <property type="entry name" value="Sugar_transporter_CS"/>
</dbReference>
<dbReference type="InterPro" id="IPR004812">
    <property type="entry name" value="Efflux_drug-R_Bcr/CmlA"/>
</dbReference>
<dbReference type="AlphaFoldDB" id="A0A916VW78"/>
<proteinExistence type="inferred from homology"/>
<keyword evidence="6" id="KW-1003">Cell membrane</keyword>
<evidence type="ECO:0000256" key="6">
    <source>
        <dbReference type="ARBA" id="ARBA00022475"/>
    </source>
</evidence>
<evidence type="ECO:0000256" key="4">
    <source>
        <dbReference type="ARBA" id="ARBA00007520"/>
    </source>
</evidence>
<dbReference type="Pfam" id="PF07690">
    <property type="entry name" value="MFS_1"/>
    <property type="match status" value="1"/>
</dbReference>
<feature type="transmembrane region" description="Helical" evidence="10">
    <location>
        <begin position="163"/>
        <end position="181"/>
    </location>
</feature>
<evidence type="ECO:0000256" key="1">
    <source>
        <dbReference type="ARBA" id="ARBA00003279"/>
    </source>
</evidence>
<keyword evidence="13" id="KW-1185">Reference proteome</keyword>
<dbReference type="RefSeq" id="WP_127072865.1">
    <property type="nucleotide sequence ID" value="NZ_BMKB01000002.1"/>
</dbReference>
<feature type="transmembrane region" description="Helical" evidence="10">
    <location>
        <begin position="341"/>
        <end position="361"/>
    </location>
</feature>
<dbReference type="InterPro" id="IPR011701">
    <property type="entry name" value="MFS"/>
</dbReference>
<comment type="subcellular location">
    <subcellularLocation>
        <location evidence="10">Cell inner membrane</location>
        <topology evidence="10">Multi-pass membrane protein</topology>
    </subcellularLocation>
    <subcellularLocation>
        <location evidence="2">Cell membrane</location>
        <topology evidence="2">Multi-pass membrane protein</topology>
    </subcellularLocation>
</comment>
<dbReference type="PROSITE" id="PS00216">
    <property type="entry name" value="SUGAR_TRANSPORT_1"/>
    <property type="match status" value="1"/>
</dbReference>
<comment type="function">
    <text evidence="1">Resistance to tetracycline by an active tetracycline efflux. This is an energy-dependent process that decreases the accumulation of the antibiotic in whole cells. This protein functions as a metal-tetracycline/H(+) antiporter.</text>
</comment>
<evidence type="ECO:0000256" key="10">
    <source>
        <dbReference type="RuleBase" id="RU365088"/>
    </source>
</evidence>
<feature type="transmembrane region" description="Helical" evidence="10">
    <location>
        <begin position="302"/>
        <end position="320"/>
    </location>
</feature>
<evidence type="ECO:0000256" key="7">
    <source>
        <dbReference type="ARBA" id="ARBA00022692"/>
    </source>
</evidence>
<evidence type="ECO:0000256" key="2">
    <source>
        <dbReference type="ARBA" id="ARBA00004651"/>
    </source>
</evidence>
<feature type="transmembrane region" description="Helical" evidence="10">
    <location>
        <begin position="210"/>
        <end position="235"/>
    </location>
</feature>
<protein>
    <recommendedName>
        <fullName evidence="10">Bcr/CflA family efflux transporter</fullName>
    </recommendedName>
</protein>
<keyword evidence="7 10" id="KW-0812">Transmembrane</keyword>
<feature type="transmembrane region" description="Helical" evidence="10">
    <location>
        <begin position="50"/>
        <end position="68"/>
    </location>
</feature>
<keyword evidence="5 10" id="KW-0813">Transport</keyword>
<dbReference type="SUPFAM" id="SSF103473">
    <property type="entry name" value="MFS general substrate transporter"/>
    <property type="match status" value="1"/>
</dbReference>
<evidence type="ECO:0000256" key="5">
    <source>
        <dbReference type="ARBA" id="ARBA00022448"/>
    </source>
</evidence>
<evidence type="ECO:0000313" key="12">
    <source>
        <dbReference type="EMBL" id="GGA45384.1"/>
    </source>
</evidence>
<gene>
    <name evidence="12" type="ORF">GCM10011499_13860</name>
</gene>
<comment type="caution">
    <text evidence="10">Lacks conserved residue(s) required for the propagation of feature annotation.</text>
</comment>
<dbReference type="GO" id="GO:1990961">
    <property type="term" value="P:xenobiotic detoxification by transmembrane export across the plasma membrane"/>
    <property type="evidence" value="ECO:0007669"/>
    <property type="project" value="InterPro"/>
</dbReference>
<dbReference type="PANTHER" id="PTHR23501">
    <property type="entry name" value="MAJOR FACILITATOR SUPERFAMILY"/>
    <property type="match status" value="1"/>
</dbReference>
<keyword evidence="8 10" id="KW-1133">Transmembrane helix</keyword>
<sequence>MFAAANSPPKLITLILLTAVSILSLNMFLPSLPNIASALQADYGLVNLSIAGYLAITAVLQIVMGPLSDRFGRRPVLLASLAIFAGASLGCALANDIWTFLFFRVLQGAIISGMALSRAVIRDMVPAQEAASLLGYVSMAMALAPMLGPMFGGVLEEFFGWRASFYAFMVMGIVLYWLCWADLGETNVTPSETFTAQFRTYPELIRSRRFWGYSFCMAFSVGAFYAFLAGAPLVVERLFSMSPAILGLCLGTISLGFAFGSFLSGRLARRYSLLTLIMWGRIVACIGLAAGLMLFVLGFVNAATLFGATIFVGLGNGLTLPSANAGAMSVRPHLAGSASGLSGAMTVGGGAVLTWATGLVITETNGAYALLGMMLFSSAAGLVSALYVWRIDMQEARSTTVQPE</sequence>
<dbReference type="InterPro" id="IPR001958">
    <property type="entry name" value="Tet-R_TetA/multi-R_MdtG-like"/>
</dbReference>
<comment type="caution">
    <text evidence="12">The sequence shown here is derived from an EMBL/GenBank/DDBJ whole genome shotgun (WGS) entry which is preliminary data.</text>
</comment>
<comment type="similarity">
    <text evidence="3 10">Belongs to the major facilitator superfamily. Bcr/CmlA family.</text>
</comment>
<dbReference type="EMBL" id="BMKB01000002">
    <property type="protein sequence ID" value="GGA45384.1"/>
    <property type="molecule type" value="Genomic_DNA"/>
</dbReference>
<accession>A0A916VW78</accession>
<reference evidence="12 13" key="1">
    <citation type="journal article" date="2014" name="Int. J. Syst. Evol. Microbiol.">
        <title>Complete genome sequence of Corynebacterium casei LMG S-19264T (=DSM 44701T), isolated from a smear-ripened cheese.</title>
        <authorList>
            <consortium name="US DOE Joint Genome Institute (JGI-PGF)"/>
            <person name="Walter F."/>
            <person name="Albersmeier A."/>
            <person name="Kalinowski J."/>
            <person name="Ruckert C."/>
        </authorList>
    </citation>
    <scope>NUCLEOTIDE SEQUENCE [LARGE SCALE GENOMIC DNA]</scope>
    <source>
        <strain evidence="12 13">CGMCC 1.15896</strain>
    </source>
</reference>
<dbReference type="NCBIfam" id="TIGR00710">
    <property type="entry name" value="efflux_Bcr_CflA"/>
    <property type="match status" value="1"/>
</dbReference>
<evidence type="ECO:0000256" key="9">
    <source>
        <dbReference type="ARBA" id="ARBA00023136"/>
    </source>
</evidence>
<dbReference type="OrthoDB" id="9800416at2"/>
<feature type="transmembrane region" description="Helical" evidence="10">
    <location>
        <begin position="367"/>
        <end position="389"/>
    </location>
</feature>
<dbReference type="InterPro" id="IPR036259">
    <property type="entry name" value="MFS_trans_sf"/>
</dbReference>
<dbReference type="PRINTS" id="PR01035">
    <property type="entry name" value="TCRTETA"/>
</dbReference>
<dbReference type="PROSITE" id="PS50850">
    <property type="entry name" value="MFS"/>
    <property type="match status" value="1"/>
</dbReference>
<dbReference type="CDD" id="cd17320">
    <property type="entry name" value="MFS_MdfA_MDR_like"/>
    <property type="match status" value="1"/>
</dbReference>
<dbReference type="GO" id="GO:0042910">
    <property type="term" value="F:xenobiotic transmembrane transporter activity"/>
    <property type="evidence" value="ECO:0007669"/>
    <property type="project" value="InterPro"/>
</dbReference>
<evidence type="ECO:0000313" key="13">
    <source>
        <dbReference type="Proteomes" id="UP000596977"/>
    </source>
</evidence>
<feature type="transmembrane region" description="Helical" evidence="10">
    <location>
        <begin position="241"/>
        <end position="264"/>
    </location>
</feature>
<dbReference type="Gene3D" id="1.20.1720.10">
    <property type="entry name" value="Multidrug resistance protein D"/>
    <property type="match status" value="1"/>
</dbReference>
<dbReference type="Proteomes" id="UP000596977">
    <property type="component" value="Unassembled WGS sequence"/>
</dbReference>
<keyword evidence="9 10" id="KW-0472">Membrane</keyword>
<comment type="similarity">
    <text evidence="4">Belongs to the major facilitator superfamily. TCR/Tet family.</text>
</comment>
<feature type="transmembrane region" description="Helical" evidence="10">
    <location>
        <begin position="276"/>
        <end position="296"/>
    </location>
</feature>
<name>A0A916VW78_9HYPH</name>
<keyword evidence="10" id="KW-0997">Cell inner membrane</keyword>
<evidence type="ECO:0000256" key="3">
    <source>
        <dbReference type="ARBA" id="ARBA00006236"/>
    </source>
</evidence>
<organism evidence="12 13">
    <name type="scientific">Pelagibacterium lentulum</name>
    <dbReference type="NCBI Taxonomy" id="2029865"/>
    <lineage>
        <taxon>Bacteria</taxon>
        <taxon>Pseudomonadati</taxon>
        <taxon>Pseudomonadota</taxon>
        <taxon>Alphaproteobacteria</taxon>
        <taxon>Hyphomicrobiales</taxon>
        <taxon>Devosiaceae</taxon>
        <taxon>Pelagibacterium</taxon>
    </lineage>
</organism>
<feature type="transmembrane region" description="Helical" evidence="10">
    <location>
        <begin position="133"/>
        <end position="151"/>
    </location>
</feature>
<dbReference type="PANTHER" id="PTHR23501:SF191">
    <property type="entry name" value="VACUOLAR BASIC AMINO ACID TRANSPORTER 4"/>
    <property type="match status" value="1"/>
</dbReference>